<keyword evidence="2" id="KW-1185">Reference proteome</keyword>
<proteinExistence type="predicted"/>
<protein>
    <submittedName>
        <fullName evidence="1">Uncharacterized protein</fullName>
    </submittedName>
</protein>
<evidence type="ECO:0000313" key="2">
    <source>
        <dbReference type="Proteomes" id="UP000027120"/>
    </source>
</evidence>
<reference evidence="1 2" key="1">
    <citation type="submission" date="2014-04" db="EMBL/GenBank/DDBJ databases">
        <authorList>
            <consortium name="International Citrus Genome Consortium"/>
            <person name="Gmitter F."/>
            <person name="Chen C."/>
            <person name="Farmerie W."/>
            <person name="Harkins T."/>
            <person name="Desany B."/>
            <person name="Mohiuddin M."/>
            <person name="Kodira C."/>
            <person name="Borodovsky M."/>
            <person name="Lomsadze A."/>
            <person name="Burns P."/>
            <person name="Jenkins J."/>
            <person name="Prochnik S."/>
            <person name="Shu S."/>
            <person name="Chapman J."/>
            <person name="Pitluck S."/>
            <person name="Schmutz J."/>
            <person name="Rokhsar D."/>
        </authorList>
    </citation>
    <scope>NUCLEOTIDE SEQUENCE</scope>
</reference>
<organism evidence="1 2">
    <name type="scientific">Citrus sinensis</name>
    <name type="common">Sweet orange</name>
    <name type="synonym">Citrus aurantium var. sinensis</name>
    <dbReference type="NCBI Taxonomy" id="2711"/>
    <lineage>
        <taxon>Eukaryota</taxon>
        <taxon>Viridiplantae</taxon>
        <taxon>Streptophyta</taxon>
        <taxon>Embryophyta</taxon>
        <taxon>Tracheophyta</taxon>
        <taxon>Spermatophyta</taxon>
        <taxon>Magnoliopsida</taxon>
        <taxon>eudicotyledons</taxon>
        <taxon>Gunneridae</taxon>
        <taxon>Pentapetalae</taxon>
        <taxon>rosids</taxon>
        <taxon>malvids</taxon>
        <taxon>Sapindales</taxon>
        <taxon>Rutaceae</taxon>
        <taxon>Aurantioideae</taxon>
        <taxon>Citrus</taxon>
    </lineage>
</organism>
<sequence>MLKQQELHGKAIFQKLVGQIRWASTAICLQFTEASHVICYVEHFANVFSTHVVTKHFSLVNTPKQIMQKLER</sequence>
<name>A0A067EZ17_CITSI</name>
<gene>
    <name evidence="1" type="ORF">CISIN_1g046474mg</name>
</gene>
<evidence type="ECO:0000313" key="1">
    <source>
        <dbReference type="EMBL" id="KDO56477.1"/>
    </source>
</evidence>
<accession>A0A067EZ17</accession>
<dbReference type="Proteomes" id="UP000027120">
    <property type="component" value="Unassembled WGS sequence"/>
</dbReference>
<dbReference type="AlphaFoldDB" id="A0A067EZ17"/>
<dbReference type="EMBL" id="KK784973">
    <property type="protein sequence ID" value="KDO56477.1"/>
    <property type="molecule type" value="Genomic_DNA"/>
</dbReference>